<dbReference type="PANTHER" id="PTHR24104:SF48">
    <property type="entry name" value="PROTEIN WECH"/>
    <property type="match status" value="1"/>
</dbReference>
<dbReference type="InterPro" id="IPR017868">
    <property type="entry name" value="Filamin/ABP280_repeat-like"/>
</dbReference>
<reference evidence="8" key="1">
    <citation type="submission" date="2021-10" db="EMBL/GenBank/DDBJ databases">
        <title>Tropical sea cucumber genome reveals ecological adaptation and Cuvierian tubules defense mechanism.</title>
        <authorList>
            <person name="Chen T."/>
        </authorList>
    </citation>
    <scope>NUCLEOTIDE SEQUENCE</scope>
    <source>
        <strain evidence="8">Nanhai2018</strain>
        <tissue evidence="8">Muscle</tissue>
    </source>
</reference>
<feature type="repeat" description="Filamin" evidence="5">
    <location>
        <begin position="224"/>
        <end position="294"/>
    </location>
</feature>
<dbReference type="Proteomes" id="UP001152320">
    <property type="component" value="Chromosome 18"/>
</dbReference>
<comment type="caution">
    <text evidence="8">The sequence shown here is derived from an EMBL/GenBank/DDBJ whole genome shotgun (WGS) entry which is preliminary data.</text>
</comment>
<gene>
    <name evidence="8" type="ORF">HOLleu_34965</name>
</gene>
<evidence type="ECO:0000313" key="8">
    <source>
        <dbReference type="EMBL" id="KAJ8024911.1"/>
    </source>
</evidence>
<feature type="region of interest" description="Disordered" evidence="7">
    <location>
        <begin position="1"/>
        <end position="22"/>
    </location>
</feature>
<evidence type="ECO:0000256" key="5">
    <source>
        <dbReference type="PROSITE-ProRule" id="PRU00087"/>
    </source>
</evidence>
<dbReference type="InterPro" id="IPR014756">
    <property type="entry name" value="Ig_E-set"/>
</dbReference>
<dbReference type="Gene3D" id="2.60.40.10">
    <property type="entry name" value="Immunoglobulins"/>
    <property type="match status" value="1"/>
</dbReference>
<dbReference type="SMART" id="SM00557">
    <property type="entry name" value="IG_FLMN"/>
    <property type="match status" value="1"/>
</dbReference>
<dbReference type="InterPro" id="IPR001258">
    <property type="entry name" value="NHL_repeat"/>
</dbReference>
<dbReference type="GO" id="GO:0061630">
    <property type="term" value="F:ubiquitin protein ligase activity"/>
    <property type="evidence" value="ECO:0007669"/>
    <property type="project" value="TreeGrafter"/>
</dbReference>
<dbReference type="AlphaFoldDB" id="A0A9Q0YNT8"/>
<keyword evidence="3" id="KW-0863">Zinc-finger</keyword>
<proteinExistence type="predicted"/>
<keyword evidence="1" id="KW-0479">Metal-binding</keyword>
<dbReference type="InterPro" id="IPR001298">
    <property type="entry name" value="Filamin/ABP280_rpt"/>
</dbReference>
<feature type="compositionally biased region" description="Pro residues" evidence="7">
    <location>
        <begin position="1"/>
        <end position="10"/>
    </location>
</feature>
<keyword evidence="9" id="KW-1185">Reference proteome</keyword>
<dbReference type="PROSITE" id="PS50194">
    <property type="entry name" value="FILAMIN_REPEAT"/>
    <property type="match status" value="1"/>
</dbReference>
<sequence length="668" mass="74641">MASVAPPSPPREPDRSAMKESWVEDLEKAENRLQDNTSKVRNEIKAFFHYCREKLDARERQLMTQLDDNCQKIASYLNVQRTKLLATESPSKRGLFSISEADLELSSKYADNFENEEQEEGSYQEDDVTRVNGSADGIDENKGPNCIKDLPLQSPHRKKHLIKKIKNSPEINLSQADNEARKKFTDMVNNLGLVYAGKADPSRTVACCRPALVKARCTGKIKAIDKYGKECRKGRDDIVAFLEAPSGNIFKCNITDCRNGTYNVNFVPNELGKHKLHVKVSGVPLKPGPLEVHARFVRVHVKNAFLGGPCIFALEIPSDYELNWKSDDSSSECATTLTPQMLGISVRDPDNKETRCTIIGCIEKMMGVAKHNVRFFPLKPGDHEISVSLHDGPILLQQIVPVQEREQIGSRGCDVGQMFSPTDIAITQNGDIFVADTVENARIQQFATNGAYVSCFPVEYQEPSILAVDQQHVVVLFQGCMKVFVYTYDGSKAGSFSVENLSQPTDMAITSTGHIAVIDRQLSILRLLSKKGKTELQVGKEGTKPGEFKEPYYICVTSDDHIFVSEHGNHRVQEINNKGTYIKDLRSKDKMSEPGAVAITSGGHLLVYDEKDKKVQIVNLDENRFSGSLTIDLLEPRTARIGATPDGFLVALDMINNCLWRYRIPFEY</sequence>
<dbReference type="Pfam" id="PF01436">
    <property type="entry name" value="NHL"/>
    <property type="match status" value="1"/>
</dbReference>
<dbReference type="Gene3D" id="2.120.10.30">
    <property type="entry name" value="TolB, C-terminal domain"/>
    <property type="match status" value="1"/>
</dbReference>
<keyword evidence="4" id="KW-0862">Zinc</keyword>
<protein>
    <submittedName>
        <fullName evidence="8">Tripartite motif-containing protein 3</fullName>
    </submittedName>
</protein>
<dbReference type="PROSITE" id="PS51125">
    <property type="entry name" value="NHL"/>
    <property type="match status" value="2"/>
</dbReference>
<dbReference type="InterPro" id="IPR050952">
    <property type="entry name" value="TRIM-NHL_E3_ligases"/>
</dbReference>
<dbReference type="OrthoDB" id="10013258at2759"/>
<feature type="repeat" description="NHL" evidence="6">
    <location>
        <begin position="535"/>
        <end position="578"/>
    </location>
</feature>
<dbReference type="InterPro" id="IPR013783">
    <property type="entry name" value="Ig-like_fold"/>
</dbReference>
<dbReference type="SUPFAM" id="SSF81296">
    <property type="entry name" value="E set domains"/>
    <property type="match status" value="1"/>
</dbReference>
<feature type="compositionally biased region" description="Basic and acidic residues" evidence="7">
    <location>
        <begin position="11"/>
        <end position="22"/>
    </location>
</feature>
<dbReference type="EMBL" id="JAIZAY010000018">
    <property type="protein sequence ID" value="KAJ8024911.1"/>
    <property type="molecule type" value="Genomic_DNA"/>
</dbReference>
<dbReference type="GO" id="GO:0008270">
    <property type="term" value="F:zinc ion binding"/>
    <property type="evidence" value="ECO:0007669"/>
    <property type="project" value="UniProtKB-KW"/>
</dbReference>
<dbReference type="Pfam" id="PF00630">
    <property type="entry name" value="Filamin"/>
    <property type="match status" value="1"/>
</dbReference>
<dbReference type="GO" id="GO:0000209">
    <property type="term" value="P:protein polyubiquitination"/>
    <property type="evidence" value="ECO:0007669"/>
    <property type="project" value="TreeGrafter"/>
</dbReference>
<name>A0A9Q0YNT8_HOLLE</name>
<keyword evidence="2" id="KW-0677">Repeat</keyword>
<feature type="repeat" description="NHL" evidence="6">
    <location>
        <begin position="405"/>
        <end position="449"/>
    </location>
</feature>
<evidence type="ECO:0000256" key="7">
    <source>
        <dbReference type="SAM" id="MobiDB-lite"/>
    </source>
</evidence>
<evidence type="ECO:0000256" key="4">
    <source>
        <dbReference type="ARBA" id="ARBA00022833"/>
    </source>
</evidence>
<accession>A0A9Q0YNT8</accession>
<organism evidence="8 9">
    <name type="scientific">Holothuria leucospilota</name>
    <name type="common">Black long sea cucumber</name>
    <name type="synonym">Mertensiothuria leucospilota</name>
    <dbReference type="NCBI Taxonomy" id="206669"/>
    <lineage>
        <taxon>Eukaryota</taxon>
        <taxon>Metazoa</taxon>
        <taxon>Echinodermata</taxon>
        <taxon>Eleutherozoa</taxon>
        <taxon>Echinozoa</taxon>
        <taxon>Holothuroidea</taxon>
        <taxon>Aspidochirotacea</taxon>
        <taxon>Aspidochirotida</taxon>
        <taxon>Holothuriidae</taxon>
        <taxon>Holothuria</taxon>
    </lineage>
</organism>
<evidence type="ECO:0000256" key="6">
    <source>
        <dbReference type="PROSITE-ProRule" id="PRU00504"/>
    </source>
</evidence>
<evidence type="ECO:0000256" key="2">
    <source>
        <dbReference type="ARBA" id="ARBA00022737"/>
    </source>
</evidence>
<dbReference type="CDD" id="cd05819">
    <property type="entry name" value="NHL"/>
    <property type="match status" value="1"/>
</dbReference>
<dbReference type="InterPro" id="IPR011042">
    <property type="entry name" value="6-blade_b-propeller_TolB-like"/>
</dbReference>
<evidence type="ECO:0000256" key="1">
    <source>
        <dbReference type="ARBA" id="ARBA00022723"/>
    </source>
</evidence>
<dbReference type="SUPFAM" id="SSF101898">
    <property type="entry name" value="NHL repeat"/>
    <property type="match status" value="1"/>
</dbReference>
<dbReference type="PANTHER" id="PTHR24104">
    <property type="entry name" value="E3 UBIQUITIN-PROTEIN LIGASE NHLRC1-RELATED"/>
    <property type="match status" value="1"/>
</dbReference>
<evidence type="ECO:0000313" key="9">
    <source>
        <dbReference type="Proteomes" id="UP001152320"/>
    </source>
</evidence>
<dbReference type="GO" id="GO:0043161">
    <property type="term" value="P:proteasome-mediated ubiquitin-dependent protein catabolic process"/>
    <property type="evidence" value="ECO:0007669"/>
    <property type="project" value="TreeGrafter"/>
</dbReference>
<evidence type="ECO:0000256" key="3">
    <source>
        <dbReference type="ARBA" id="ARBA00022771"/>
    </source>
</evidence>